<comment type="caution">
    <text evidence="3">The sequence shown here is derived from an EMBL/GenBank/DDBJ whole genome shotgun (WGS) entry which is preliminary data.</text>
</comment>
<keyword evidence="2" id="KW-0472">Membrane</keyword>
<proteinExistence type="predicted"/>
<dbReference type="AlphaFoldDB" id="A0A2N5M4S3"/>
<name>A0A2N5M4S3_9BACI</name>
<accession>A0A2N5M4S3</accession>
<feature type="region of interest" description="Disordered" evidence="1">
    <location>
        <begin position="334"/>
        <end position="354"/>
    </location>
</feature>
<gene>
    <name evidence="3" type="ORF">CUU66_13700</name>
</gene>
<evidence type="ECO:0000313" key="4">
    <source>
        <dbReference type="Proteomes" id="UP000234748"/>
    </source>
</evidence>
<reference evidence="3 4" key="1">
    <citation type="submission" date="2017-11" db="EMBL/GenBank/DDBJ databases">
        <title>Comparitive Functional Genomics of Dry Heat Resistant strains isolated from the Viking Spacecraft.</title>
        <authorList>
            <person name="Seuylemezian A."/>
            <person name="Cooper K."/>
            <person name="Vaishampayan P."/>
        </authorList>
    </citation>
    <scope>NUCLEOTIDE SEQUENCE [LARGE SCALE GENOMIC DNA]</scope>
    <source>
        <strain evidence="3 4">V1-29</strain>
    </source>
</reference>
<evidence type="ECO:0000313" key="3">
    <source>
        <dbReference type="EMBL" id="PLT29364.1"/>
    </source>
</evidence>
<evidence type="ECO:0000256" key="2">
    <source>
        <dbReference type="SAM" id="Phobius"/>
    </source>
</evidence>
<feature type="transmembrane region" description="Helical" evidence="2">
    <location>
        <begin position="29"/>
        <end position="50"/>
    </location>
</feature>
<evidence type="ECO:0000256" key="1">
    <source>
        <dbReference type="SAM" id="MobiDB-lite"/>
    </source>
</evidence>
<sequence>MKEGFFGAAYRILNKIDLTKKGGFCMNQMITAVILFAAIYLAFIFGKRWFPAYQNRLKPIGIPDNLGIKPNLGLEGLAERLEKAWDNEYAANVKERVLAEGKMTASEYDMYELELKRFFLMSALLKNVPMYNEQVDEIWHEMLMFTKNYETFSFKFTGCYIHHEPNVTKNLLSETVHAKNSSERAWFELIYTNLFEWSPNTFIIFGPFRFELDQEVLWDFEASTIPELSEKYFNPKNVEAEAAAGALIKKLIDDIDTIRHNENLKSGKISLKKNSTSDSILIPTVLFTSYYGIDDQEIKKEASRNNCSGWSTCTGSGPDHKHDHNHHDHSCSSGNSCSSSSCSSSSCGSSCGGS</sequence>
<dbReference type="EMBL" id="PGUY01000042">
    <property type="protein sequence ID" value="PLT29364.1"/>
    <property type="molecule type" value="Genomic_DNA"/>
</dbReference>
<protein>
    <submittedName>
        <fullName evidence="3">Uncharacterized protein</fullName>
    </submittedName>
</protein>
<keyword evidence="2" id="KW-0812">Transmembrane</keyword>
<keyword evidence="4" id="KW-1185">Reference proteome</keyword>
<dbReference type="Proteomes" id="UP000234748">
    <property type="component" value="Unassembled WGS sequence"/>
</dbReference>
<keyword evidence="2" id="KW-1133">Transmembrane helix</keyword>
<organism evidence="3 4">
    <name type="scientific">Peribacillus deserti</name>
    <dbReference type="NCBI Taxonomy" id="673318"/>
    <lineage>
        <taxon>Bacteria</taxon>
        <taxon>Bacillati</taxon>
        <taxon>Bacillota</taxon>
        <taxon>Bacilli</taxon>
        <taxon>Bacillales</taxon>
        <taxon>Bacillaceae</taxon>
        <taxon>Peribacillus</taxon>
    </lineage>
</organism>